<name>A0A9Q0N4R5_9DIPT</name>
<accession>A0A9Q0N4R5</accession>
<sequence length="189" mass="21654">MSEKLEILSRKGCLFNEKCVTAVKGFTEYVTVGIDTLSFKPIVRIYGSNDSPPKHISILGKHFSTFQSMLRDKVNGDSRDSIDESGIIIIKSVECDNSFRLKGTYDDVTISRDAADLLVDDREFDIISAINMLLHEYVRNKPTLKKIQMNAYRQKFPDSTYEVKEYFSNFKSHECYALSRYFGVKLCLS</sequence>
<dbReference type="AlphaFoldDB" id="A0A9Q0N4R5"/>
<evidence type="ECO:0000313" key="1">
    <source>
        <dbReference type="EMBL" id="KAJ6642891.1"/>
    </source>
</evidence>
<reference evidence="1" key="1">
    <citation type="submission" date="2022-07" db="EMBL/GenBank/DDBJ databases">
        <authorList>
            <person name="Trinca V."/>
            <person name="Uliana J.V.C."/>
            <person name="Torres T.T."/>
            <person name="Ward R.J."/>
            <person name="Monesi N."/>
        </authorList>
    </citation>
    <scope>NUCLEOTIDE SEQUENCE</scope>
    <source>
        <strain evidence="1">HSMRA1968</strain>
        <tissue evidence="1">Whole embryos</tissue>
    </source>
</reference>
<organism evidence="1 2">
    <name type="scientific">Pseudolycoriella hygida</name>
    <dbReference type="NCBI Taxonomy" id="35572"/>
    <lineage>
        <taxon>Eukaryota</taxon>
        <taxon>Metazoa</taxon>
        <taxon>Ecdysozoa</taxon>
        <taxon>Arthropoda</taxon>
        <taxon>Hexapoda</taxon>
        <taxon>Insecta</taxon>
        <taxon>Pterygota</taxon>
        <taxon>Neoptera</taxon>
        <taxon>Endopterygota</taxon>
        <taxon>Diptera</taxon>
        <taxon>Nematocera</taxon>
        <taxon>Sciaroidea</taxon>
        <taxon>Sciaridae</taxon>
        <taxon>Pseudolycoriella</taxon>
    </lineage>
</organism>
<dbReference type="Proteomes" id="UP001151699">
    <property type="component" value="Chromosome B"/>
</dbReference>
<evidence type="ECO:0000313" key="2">
    <source>
        <dbReference type="Proteomes" id="UP001151699"/>
    </source>
</evidence>
<dbReference type="EMBL" id="WJQU01000002">
    <property type="protein sequence ID" value="KAJ6642891.1"/>
    <property type="molecule type" value="Genomic_DNA"/>
</dbReference>
<protein>
    <submittedName>
        <fullName evidence="1">Uncharacterized protein</fullName>
    </submittedName>
</protein>
<proteinExistence type="predicted"/>
<comment type="caution">
    <text evidence="1">The sequence shown here is derived from an EMBL/GenBank/DDBJ whole genome shotgun (WGS) entry which is preliminary data.</text>
</comment>
<gene>
    <name evidence="1" type="ORF">Bhyg_07847</name>
</gene>
<keyword evidence="2" id="KW-1185">Reference proteome</keyword>